<keyword evidence="4" id="KW-0067">ATP-binding</keyword>
<reference evidence="5 6" key="1">
    <citation type="submission" date="2015-01" db="EMBL/GenBank/DDBJ databases">
        <title>Genome of allotetraploid Gossypium barbadense reveals genomic plasticity and fiber elongation in cotton evolution.</title>
        <authorList>
            <person name="Chen X."/>
            <person name="Liu X."/>
            <person name="Zhao B."/>
            <person name="Zheng H."/>
            <person name="Hu Y."/>
            <person name="Lu G."/>
            <person name="Yang C."/>
            <person name="Chen J."/>
            <person name="Shan C."/>
            <person name="Zhang L."/>
            <person name="Zhou Y."/>
            <person name="Wang L."/>
            <person name="Guo W."/>
            <person name="Bai Y."/>
            <person name="Ruan J."/>
            <person name="Shangguan X."/>
            <person name="Mao Y."/>
            <person name="Jiang J."/>
            <person name="Zhu Y."/>
            <person name="Lei J."/>
            <person name="Kang H."/>
            <person name="Chen S."/>
            <person name="He X."/>
            <person name="Wang R."/>
            <person name="Wang Y."/>
            <person name="Chen J."/>
            <person name="Wang L."/>
            <person name="Yu S."/>
            <person name="Wang B."/>
            <person name="Wei J."/>
            <person name="Song S."/>
            <person name="Lu X."/>
            <person name="Gao Z."/>
            <person name="Gu W."/>
            <person name="Deng X."/>
            <person name="Ma D."/>
            <person name="Wang S."/>
            <person name="Liang W."/>
            <person name="Fang L."/>
            <person name="Cai C."/>
            <person name="Zhu X."/>
            <person name="Zhou B."/>
            <person name="Zhang Y."/>
            <person name="Chen Z."/>
            <person name="Xu S."/>
            <person name="Zhu R."/>
            <person name="Wang S."/>
            <person name="Zhang T."/>
            <person name="Zhao G."/>
        </authorList>
    </citation>
    <scope>NUCLEOTIDE SEQUENCE [LARGE SCALE GENOMIC DNA]</scope>
    <source>
        <strain evidence="6">cv. Xinhai21</strain>
        <tissue evidence="5">Leaf</tissue>
    </source>
</reference>
<keyword evidence="1" id="KW-0808">Transferase</keyword>
<evidence type="ECO:0000256" key="3">
    <source>
        <dbReference type="ARBA" id="ARBA00022777"/>
    </source>
</evidence>
<protein>
    <recommendedName>
        <fullName evidence="7">Serine-threonine/tyrosine-protein kinase catalytic domain-containing protein</fullName>
    </recommendedName>
</protein>
<sequence>MSGRKVIDTSNSSYLMITDWAWKLAKSGNVQEIFDESIREEGPKGVMERFVRVGILCAHVMVAFRPKIAEALKMLEGDIDIPKLPDRPLPLSHESFKSSLGRIASTSNASKYNSNMSVV</sequence>
<evidence type="ECO:0000256" key="2">
    <source>
        <dbReference type="ARBA" id="ARBA00022741"/>
    </source>
</evidence>
<dbReference type="GO" id="GO:0016301">
    <property type="term" value="F:kinase activity"/>
    <property type="evidence" value="ECO:0007669"/>
    <property type="project" value="UniProtKB-KW"/>
</dbReference>
<evidence type="ECO:0008006" key="7">
    <source>
        <dbReference type="Google" id="ProtNLM"/>
    </source>
</evidence>
<evidence type="ECO:0000256" key="4">
    <source>
        <dbReference type="ARBA" id="ARBA00022840"/>
    </source>
</evidence>
<organism evidence="5 6">
    <name type="scientific">Gossypium barbadense</name>
    <name type="common">Sea Island cotton</name>
    <name type="synonym">Hibiscus barbadensis</name>
    <dbReference type="NCBI Taxonomy" id="3634"/>
    <lineage>
        <taxon>Eukaryota</taxon>
        <taxon>Viridiplantae</taxon>
        <taxon>Streptophyta</taxon>
        <taxon>Embryophyta</taxon>
        <taxon>Tracheophyta</taxon>
        <taxon>Spermatophyta</taxon>
        <taxon>Magnoliopsida</taxon>
        <taxon>eudicotyledons</taxon>
        <taxon>Gunneridae</taxon>
        <taxon>Pentapetalae</taxon>
        <taxon>rosids</taxon>
        <taxon>malvids</taxon>
        <taxon>Malvales</taxon>
        <taxon>Malvaceae</taxon>
        <taxon>Malvoideae</taxon>
        <taxon>Gossypium</taxon>
    </lineage>
</organism>
<gene>
    <name evidence="5" type="ORF">GOBAR_AA12189</name>
</gene>
<dbReference type="AlphaFoldDB" id="A0A2P5XYN9"/>
<dbReference type="Gene3D" id="1.10.510.10">
    <property type="entry name" value="Transferase(Phosphotransferase) domain 1"/>
    <property type="match status" value="1"/>
</dbReference>
<dbReference type="OrthoDB" id="122279at2759"/>
<name>A0A2P5XYN9_GOSBA</name>
<keyword evidence="3" id="KW-0418">Kinase</keyword>
<evidence type="ECO:0000256" key="1">
    <source>
        <dbReference type="ARBA" id="ARBA00022679"/>
    </source>
</evidence>
<dbReference type="EMBL" id="KZ663999">
    <property type="protein sequence ID" value="PPS08455.1"/>
    <property type="molecule type" value="Genomic_DNA"/>
</dbReference>
<keyword evidence="2" id="KW-0547">Nucleotide-binding</keyword>
<evidence type="ECO:0000313" key="5">
    <source>
        <dbReference type="EMBL" id="PPS08455.1"/>
    </source>
</evidence>
<accession>A0A2P5XYN9</accession>
<proteinExistence type="predicted"/>
<dbReference type="InterPro" id="IPR052059">
    <property type="entry name" value="CR_Ser/Thr_kinase"/>
</dbReference>
<dbReference type="PANTHER" id="PTHR47973">
    <property type="entry name" value="CYSTEINE-RICH RECEPTOR-LIKE PROTEIN KINASE 3"/>
    <property type="match status" value="1"/>
</dbReference>
<dbReference type="GO" id="GO:0005524">
    <property type="term" value="F:ATP binding"/>
    <property type="evidence" value="ECO:0007669"/>
    <property type="project" value="UniProtKB-KW"/>
</dbReference>
<evidence type="ECO:0000313" key="6">
    <source>
        <dbReference type="Proteomes" id="UP000239757"/>
    </source>
</evidence>
<dbReference type="Proteomes" id="UP000239757">
    <property type="component" value="Unassembled WGS sequence"/>
</dbReference>